<sequence>MTARPQTKQALEAEFITAADLLAEVLEGGDPTVLFAVRHISAASVTDRPPLCADMRRDGTPCPTGIRHPGDFGGLVLLRPVDQQPVAACICRGCSPPWMRPATLGDRMTTLVRRLIPNAELVNAPHGITEPAGRA</sequence>
<name>A0A9X1YCG5_9PROT</name>
<dbReference type="EMBL" id="JALPRX010000231">
    <property type="protein sequence ID" value="MCK8788239.1"/>
    <property type="molecule type" value="Genomic_DNA"/>
</dbReference>
<dbReference type="AlphaFoldDB" id="A0A9X1YCG5"/>
<comment type="caution">
    <text evidence="1">The sequence shown here is derived from an EMBL/GenBank/DDBJ whole genome shotgun (WGS) entry which is preliminary data.</text>
</comment>
<accession>A0A9X1YCG5</accession>
<gene>
    <name evidence="1" type="ORF">M0638_28210</name>
</gene>
<keyword evidence="2" id="KW-1185">Reference proteome</keyword>
<evidence type="ECO:0000313" key="2">
    <source>
        <dbReference type="Proteomes" id="UP001139516"/>
    </source>
</evidence>
<dbReference type="Proteomes" id="UP001139516">
    <property type="component" value="Unassembled WGS sequence"/>
</dbReference>
<dbReference type="RefSeq" id="WP_248670280.1">
    <property type="nucleotide sequence ID" value="NZ_JALPRX010000231.1"/>
</dbReference>
<proteinExistence type="predicted"/>
<organism evidence="1 2">
    <name type="scientific">Roseomonas acroporae</name>
    <dbReference type="NCBI Taxonomy" id="2937791"/>
    <lineage>
        <taxon>Bacteria</taxon>
        <taxon>Pseudomonadati</taxon>
        <taxon>Pseudomonadota</taxon>
        <taxon>Alphaproteobacteria</taxon>
        <taxon>Acetobacterales</taxon>
        <taxon>Roseomonadaceae</taxon>
        <taxon>Roseomonas</taxon>
    </lineage>
</organism>
<evidence type="ECO:0000313" key="1">
    <source>
        <dbReference type="EMBL" id="MCK8788239.1"/>
    </source>
</evidence>
<protein>
    <submittedName>
        <fullName evidence="1">Uncharacterized protein</fullName>
    </submittedName>
</protein>
<reference evidence="1" key="1">
    <citation type="submission" date="2022-04" db="EMBL/GenBank/DDBJ databases">
        <title>Roseomonas acroporae sp. nov., isolated from coral Acropora digitifera.</title>
        <authorList>
            <person name="Sun H."/>
        </authorList>
    </citation>
    <scope>NUCLEOTIDE SEQUENCE</scope>
    <source>
        <strain evidence="1">NAR14</strain>
    </source>
</reference>